<dbReference type="SUPFAM" id="SSF82693">
    <property type="entry name" value="Multidrug efflux transporter AcrB pore domain, PN1, PN2, PC1 and PC2 subdomains"/>
    <property type="match status" value="2"/>
</dbReference>
<dbReference type="InterPro" id="IPR001036">
    <property type="entry name" value="Acrflvin-R"/>
</dbReference>
<dbReference type="PANTHER" id="PTHR32063">
    <property type="match status" value="1"/>
</dbReference>
<feature type="transmembrane region" description="Helical" evidence="1">
    <location>
        <begin position="893"/>
        <end position="913"/>
    </location>
</feature>
<dbReference type="EMBL" id="JALHLF010000055">
    <property type="protein sequence ID" value="MCJ2183646.1"/>
    <property type="molecule type" value="Genomic_DNA"/>
</dbReference>
<keyword evidence="3" id="KW-1185">Reference proteome</keyword>
<evidence type="ECO:0000313" key="3">
    <source>
        <dbReference type="Proteomes" id="UP001162881"/>
    </source>
</evidence>
<dbReference type="PRINTS" id="PR00702">
    <property type="entry name" value="ACRIFLAVINRP"/>
</dbReference>
<evidence type="ECO:0000313" key="2">
    <source>
        <dbReference type="EMBL" id="MCJ2183646.1"/>
    </source>
</evidence>
<keyword evidence="1" id="KW-0472">Membrane</keyword>
<protein>
    <submittedName>
        <fullName evidence="2">Efflux RND transporter permease subunit</fullName>
    </submittedName>
</protein>
<dbReference type="Proteomes" id="UP001162881">
    <property type="component" value="Unassembled WGS sequence"/>
</dbReference>
<gene>
    <name evidence="2" type="ORF">MTR62_13235</name>
</gene>
<name>A0ABT0BFS5_9SPHN</name>
<dbReference type="Gene3D" id="3.30.2090.10">
    <property type="entry name" value="Multidrug efflux transporter AcrB TolC docking domain, DN and DC subdomains"/>
    <property type="match status" value="2"/>
</dbReference>
<dbReference type="InterPro" id="IPR027463">
    <property type="entry name" value="AcrB_DN_DC_subdom"/>
</dbReference>
<dbReference type="SUPFAM" id="SSF82714">
    <property type="entry name" value="Multidrug efflux transporter AcrB TolC docking domain, DN and DC subdomains"/>
    <property type="match status" value="2"/>
</dbReference>
<keyword evidence="1" id="KW-1133">Transmembrane helix</keyword>
<feature type="transmembrane region" description="Helical" evidence="1">
    <location>
        <begin position="21"/>
        <end position="40"/>
    </location>
</feature>
<dbReference type="Pfam" id="PF00873">
    <property type="entry name" value="ACR_tran"/>
    <property type="match status" value="1"/>
</dbReference>
<feature type="transmembrane region" description="Helical" evidence="1">
    <location>
        <begin position="968"/>
        <end position="987"/>
    </location>
</feature>
<dbReference type="Gene3D" id="1.20.1640.10">
    <property type="entry name" value="Multidrug efflux transporter AcrB transmembrane domain"/>
    <property type="match status" value="2"/>
</dbReference>
<comment type="caution">
    <text evidence="2">The sequence shown here is derived from an EMBL/GenBank/DDBJ whole genome shotgun (WGS) entry which is preliminary data.</text>
</comment>
<feature type="transmembrane region" description="Helical" evidence="1">
    <location>
        <begin position="368"/>
        <end position="390"/>
    </location>
</feature>
<feature type="transmembrane region" description="Helical" evidence="1">
    <location>
        <begin position="536"/>
        <end position="556"/>
    </location>
</feature>
<evidence type="ECO:0000256" key="1">
    <source>
        <dbReference type="SAM" id="Phobius"/>
    </source>
</evidence>
<dbReference type="Gene3D" id="3.30.70.1320">
    <property type="entry name" value="Multidrug efflux transporter AcrB pore domain like"/>
    <property type="match status" value="1"/>
</dbReference>
<reference evidence="2" key="1">
    <citation type="submission" date="2022-03" db="EMBL/GenBank/DDBJ databases">
        <title>Identification of a novel bacterium isolated from mangrove sediments.</title>
        <authorList>
            <person name="Pan X."/>
        </authorList>
    </citation>
    <scope>NUCLEOTIDE SEQUENCE</scope>
    <source>
        <strain evidence="2">B1949</strain>
    </source>
</reference>
<dbReference type="RefSeq" id="WP_244021643.1">
    <property type="nucleotide sequence ID" value="NZ_JALHLF010000055.1"/>
</dbReference>
<feature type="transmembrane region" description="Helical" evidence="1">
    <location>
        <begin position="431"/>
        <end position="459"/>
    </location>
</feature>
<dbReference type="SUPFAM" id="SSF82866">
    <property type="entry name" value="Multidrug efflux transporter AcrB transmembrane domain"/>
    <property type="match status" value="2"/>
</dbReference>
<sequence>MSNPFMHDFNLSRWSLDHRQFIGFLVAVAAVAGLLSYFSLGRKEDPEFTVKTMMITVGWPGASAGQMAQQVIKPIETMLAENIPEIDYVKSKALPGRATLNVTLISTVKSSRIPDIWYNVRKTVNDNRADLPDGIVGPGFNDEFGTTYGNIYAITGVGFAEPTLRRYAETLRDRVQQLPDVAKTELVGDQNEAVYVTYDSARLAGAGITPQTIADALESTNAISASGIIDAGPERVRLQVSGTYDALQDIVATPIVINGKSIRLDSFAHIERKPVDPASFAMRFGGQEAVGVGISLRADGDVARLGKDLKGAIAQLQSEMPLGMKIETVSDQTRVVDESVGEFTRSLFEAIVIVLAVNFLSLGWRPGIVVALCIPLVLAMTFTAMLYMGIDLQRISLGALIIALGLLVDDAIIVVESIATHLEAGWTRTRAAVSAFTVTAKPMLIGTLITVAGFLPIVMSQATASEYVKSLFQVIALSLILSWIVAVIFTPYLAFHLLPQRDDAREDAAEPEEQYSGHIYSWFRGVLEGCLHRRKLVVAVTAAIFIASLALFQFAVPRQFFPASDRPEIVVDLQLSRNASFAQTRDLTGRMERLLAEDTRVTSVTSYVGGGSPRFYLPLNVQTPDLTLAELILQTRDEETREEVISHLQELLATRFPEVRGRVSRLENGPSVGQPVQYRVSGPDLAQLVPVADRLEALLRDQARARDVSSDLGEPLKAIRVELDQDKVRALGLSTQAVQKSLQLALSGAGTTTLRDRDLGLDVILRLDEAERTDPGRIANLPIATPQGSIPLSQIGHVVAASEPSVLYQRNGQPTITVSADVEGEQASDLTARIAPEIDKLRSSLPDGAKITQGGSQEQSAINQRATMAAVPFAVFVIVVLLMVQLQNVPRMLVVLATGPLAMIGVALIMATFRIPFGFVAMLGSLALFGMVLRNSVILIAQIDVLAKHSATMREAVREAAVHRLRPIMLTALAAILAMIPLTRSTFWGPMAWAIMGGLMVATILTLIVLPALYELVFDRGNTQPGNQEPTT</sequence>
<proteinExistence type="predicted"/>
<feature type="transmembrane region" description="Helical" evidence="1">
    <location>
        <begin position="993"/>
        <end position="1014"/>
    </location>
</feature>
<feature type="transmembrane region" description="Helical" evidence="1">
    <location>
        <begin position="396"/>
        <end position="419"/>
    </location>
</feature>
<feature type="transmembrane region" description="Helical" evidence="1">
    <location>
        <begin position="471"/>
        <end position="495"/>
    </location>
</feature>
<feature type="transmembrane region" description="Helical" evidence="1">
    <location>
        <begin position="919"/>
        <end position="947"/>
    </location>
</feature>
<accession>A0ABT0BFS5</accession>
<organism evidence="2 3">
    <name type="scientific">Novosphingobium organovorum</name>
    <dbReference type="NCBI Taxonomy" id="2930092"/>
    <lineage>
        <taxon>Bacteria</taxon>
        <taxon>Pseudomonadati</taxon>
        <taxon>Pseudomonadota</taxon>
        <taxon>Alphaproteobacteria</taxon>
        <taxon>Sphingomonadales</taxon>
        <taxon>Sphingomonadaceae</taxon>
        <taxon>Novosphingobium</taxon>
    </lineage>
</organism>
<dbReference type="Gene3D" id="3.30.70.1440">
    <property type="entry name" value="Multidrug efflux transporter AcrB pore domain"/>
    <property type="match status" value="1"/>
</dbReference>
<keyword evidence="1" id="KW-0812">Transmembrane</keyword>
<dbReference type="Gene3D" id="3.30.70.1430">
    <property type="entry name" value="Multidrug efflux transporter AcrB pore domain"/>
    <property type="match status" value="2"/>
</dbReference>
<feature type="transmembrane region" description="Helical" evidence="1">
    <location>
        <begin position="866"/>
        <end position="886"/>
    </location>
</feature>
<dbReference type="PANTHER" id="PTHR32063:SF18">
    <property type="entry name" value="CATION EFFLUX SYSTEM PROTEIN"/>
    <property type="match status" value="1"/>
</dbReference>